<reference evidence="4 5" key="3">
    <citation type="submission" date="2020-08" db="EMBL/GenBank/DDBJ databases">
        <title>Genomic Encyclopedia of Type Strains, Phase IV (KMG-IV): sequencing the most valuable type-strain genomes for metagenomic binning, comparative biology and taxonomic classification.</title>
        <authorList>
            <person name="Goeker M."/>
        </authorList>
    </citation>
    <scope>NUCLEOTIDE SEQUENCE [LARGE SCALE GENOMIC DNA]</scope>
    <source>
        <strain evidence="4 5">DSM 27521</strain>
    </source>
</reference>
<feature type="transmembrane region" description="Helical" evidence="2">
    <location>
        <begin position="104"/>
        <end position="125"/>
    </location>
</feature>
<keyword evidence="2" id="KW-0472">Membrane</keyword>
<reference evidence="3" key="4">
    <citation type="submission" date="2024-05" db="EMBL/GenBank/DDBJ databases">
        <authorList>
            <person name="Sun Q."/>
            <person name="Zhou Y."/>
        </authorList>
    </citation>
    <scope>NUCLEOTIDE SEQUENCE</scope>
    <source>
        <strain evidence="3">CGMCC 1.18437</strain>
    </source>
</reference>
<evidence type="ECO:0000313" key="5">
    <source>
        <dbReference type="Proteomes" id="UP000539473"/>
    </source>
</evidence>
<feature type="region of interest" description="Disordered" evidence="1">
    <location>
        <begin position="196"/>
        <end position="228"/>
    </location>
</feature>
<dbReference type="EMBL" id="BNAJ01000014">
    <property type="protein sequence ID" value="GHF60210.1"/>
    <property type="molecule type" value="Genomic_DNA"/>
</dbReference>
<dbReference type="Proteomes" id="UP000539473">
    <property type="component" value="Unassembled WGS sequence"/>
</dbReference>
<feature type="region of interest" description="Disordered" evidence="1">
    <location>
        <begin position="135"/>
        <end position="180"/>
    </location>
</feature>
<keyword evidence="2" id="KW-0812">Transmembrane</keyword>
<accession>A0A7W8NRA7</accession>
<evidence type="ECO:0000256" key="2">
    <source>
        <dbReference type="SAM" id="Phobius"/>
    </source>
</evidence>
<evidence type="ECO:0000256" key="1">
    <source>
        <dbReference type="SAM" id="MobiDB-lite"/>
    </source>
</evidence>
<evidence type="ECO:0000313" key="4">
    <source>
        <dbReference type="EMBL" id="MBB5378756.1"/>
    </source>
</evidence>
<name>A0A7W8NRA7_9DEIO</name>
<sequence>MNRALFEKTRREVQDELRALGETVVIPDPDDGDYLSTFMAIQRKHPRLAAKLVEAEQADPADLLPPPSPRAPHQTWRHRMNHITERLLMRRGLDGHLVWDRNRVLRSGLMAAGVLMGGVLIYSVAAPKPKTVVAASTTTTTEQNSGGPEDSTPDGKADSTDTSGAFPDGAPNPNKASDPATQAKLDNLDAEEATGTFTPEETPIDEPPQPVTASTSAATPPPPAVFREVDVPQEPAPVTALPDAAPVPVAISSPSASAPFGGEDSAPPVQPFAVADTPEPAPAPAKPVALQTVDPPPMTSSSLFGGEASAPAQGRPSPATMAAAAPEVTPPERGQALIYQKPTEAKTTEQQAPPPQSALLYQASAKEGGTSSGGASSAPRSAMVYQTSAQGSSAAGTGSSLTDQQEQGGVTTASARGGAIMYQRSATPRAPAGAPANTTGGAEFGNVPATPDPDAPKFSPTSQIPAKTLTAIRTAAGVAVPVVVVSSEGNWIGTASYNPALGRVDMTFGSFVHMKSGKTYPVQALGYQAAGGNLSQGVAASVRPIAPTLGLDLARAGLNSLNVYTQALSAAGTTTTNGTVTTVNRQAPAFVQVLQGELGKLAQLPEGNETITVVADVATNTDVIILFGVEPAAGAT</sequence>
<reference evidence="3" key="1">
    <citation type="journal article" date="2014" name="Int. J. Syst. Evol. Microbiol.">
        <title>Complete genome of a new Firmicutes species belonging to the dominant human colonic microbiota ('Ruminococcus bicirculans') reveals two chromosomes and a selective capacity to utilize plant glucans.</title>
        <authorList>
            <consortium name="NISC Comparative Sequencing Program"/>
            <person name="Wegmann U."/>
            <person name="Louis P."/>
            <person name="Goesmann A."/>
            <person name="Henrissat B."/>
            <person name="Duncan S.H."/>
            <person name="Flint H.J."/>
        </authorList>
    </citation>
    <scope>NUCLEOTIDE SEQUENCE</scope>
    <source>
        <strain evidence="3">CGMCC 1.18437</strain>
    </source>
</reference>
<feature type="compositionally biased region" description="Polar residues" evidence="1">
    <location>
        <begin position="401"/>
        <end position="414"/>
    </location>
</feature>
<dbReference type="RefSeq" id="WP_184115506.1">
    <property type="nucleotide sequence ID" value="NZ_BNAJ01000014.1"/>
</dbReference>
<keyword evidence="2" id="KW-1133">Transmembrane helix</keyword>
<feature type="region of interest" description="Disordered" evidence="1">
    <location>
        <begin position="252"/>
        <end position="332"/>
    </location>
</feature>
<evidence type="ECO:0000313" key="3">
    <source>
        <dbReference type="EMBL" id="GHF60210.1"/>
    </source>
</evidence>
<evidence type="ECO:0000313" key="6">
    <source>
        <dbReference type="Proteomes" id="UP000619376"/>
    </source>
</evidence>
<dbReference type="AlphaFoldDB" id="A0A7W8NRA7"/>
<protein>
    <submittedName>
        <fullName evidence="4">Uncharacterized protein</fullName>
    </submittedName>
</protein>
<comment type="caution">
    <text evidence="4">The sequence shown here is derived from an EMBL/GenBank/DDBJ whole genome shotgun (WGS) entry which is preliminary data.</text>
</comment>
<feature type="compositionally biased region" description="Low complexity" evidence="1">
    <location>
        <begin position="364"/>
        <end position="400"/>
    </location>
</feature>
<keyword evidence="6" id="KW-1185">Reference proteome</keyword>
<gene>
    <name evidence="3" type="ORF">GCM10017781_40440</name>
    <name evidence="4" type="ORF">HNQ07_004263</name>
</gene>
<dbReference type="EMBL" id="JACHFK010000015">
    <property type="protein sequence ID" value="MBB5378756.1"/>
    <property type="molecule type" value="Genomic_DNA"/>
</dbReference>
<dbReference type="Proteomes" id="UP000619376">
    <property type="component" value="Unassembled WGS sequence"/>
</dbReference>
<proteinExistence type="predicted"/>
<reference evidence="6" key="2">
    <citation type="journal article" date="2019" name="Int. J. Syst. Evol. Microbiol.">
        <title>The Global Catalogue of Microorganisms (GCM) 10K type strain sequencing project: providing services to taxonomists for standard genome sequencing and annotation.</title>
        <authorList>
            <consortium name="The Broad Institute Genomics Platform"/>
            <consortium name="The Broad Institute Genome Sequencing Center for Infectious Disease"/>
            <person name="Wu L."/>
            <person name="Ma J."/>
        </authorList>
    </citation>
    <scope>NUCLEOTIDE SEQUENCE [LARGE SCALE GENOMIC DNA]</scope>
    <source>
        <strain evidence="6">CGMCC 1.18437</strain>
    </source>
</reference>
<organism evidence="4 5">
    <name type="scientific">Deinococcus metalli</name>
    <dbReference type="NCBI Taxonomy" id="1141878"/>
    <lineage>
        <taxon>Bacteria</taxon>
        <taxon>Thermotogati</taxon>
        <taxon>Deinococcota</taxon>
        <taxon>Deinococci</taxon>
        <taxon>Deinococcales</taxon>
        <taxon>Deinococcaceae</taxon>
        <taxon>Deinococcus</taxon>
    </lineage>
</organism>
<feature type="region of interest" description="Disordered" evidence="1">
    <location>
        <begin position="364"/>
        <end position="461"/>
    </location>
</feature>
<feature type="compositionally biased region" description="Low complexity" evidence="1">
    <location>
        <begin position="426"/>
        <end position="441"/>
    </location>
</feature>